<gene>
    <name evidence="2" type="ORF">Din_000147</name>
</gene>
<proteinExistence type="predicted"/>
<reference evidence="2" key="1">
    <citation type="submission" date="2019-08" db="EMBL/GenBank/DDBJ databases">
        <title>Reference gene set and small RNA set construction with multiple tissues from Davidia involucrata Baill.</title>
        <authorList>
            <person name="Yang H."/>
            <person name="Zhou C."/>
            <person name="Li G."/>
            <person name="Wang J."/>
            <person name="Gao P."/>
            <person name="Wang M."/>
            <person name="Wang R."/>
            <person name="Zhao Y."/>
        </authorList>
    </citation>
    <scope>NUCLEOTIDE SEQUENCE</scope>
    <source>
        <tissue evidence="2">Mixed with DoveR01_LX</tissue>
    </source>
</reference>
<evidence type="ECO:0000256" key="1">
    <source>
        <dbReference type="SAM" id="MobiDB-lite"/>
    </source>
</evidence>
<dbReference type="GO" id="GO:0009638">
    <property type="term" value="P:phototropism"/>
    <property type="evidence" value="ECO:0007669"/>
    <property type="project" value="InterPro"/>
</dbReference>
<feature type="compositionally biased region" description="Basic and acidic residues" evidence="1">
    <location>
        <begin position="94"/>
        <end position="103"/>
    </location>
</feature>
<feature type="region of interest" description="Disordered" evidence="1">
    <location>
        <begin position="82"/>
        <end position="122"/>
    </location>
</feature>
<dbReference type="AlphaFoldDB" id="A0A5B6YH24"/>
<dbReference type="PANTHER" id="PTHR33781:SF3">
    <property type="entry name" value="PROTEIN PHYTOCHROME KINASE SUBSTRATE 3"/>
    <property type="match status" value="1"/>
</dbReference>
<protein>
    <recommendedName>
        <fullName evidence="3">Protein PHYTOCHROME KINASE SUBSTRATE 3</fullName>
    </recommendedName>
</protein>
<evidence type="ECO:0008006" key="3">
    <source>
        <dbReference type="Google" id="ProtNLM"/>
    </source>
</evidence>
<name>A0A5B6YH24_DAVIN</name>
<dbReference type="PANTHER" id="PTHR33781">
    <property type="entry name" value="PROTEIN PHYTOCHROME KINASE SUBSTRATE 1-RELATED"/>
    <property type="match status" value="1"/>
</dbReference>
<dbReference type="EMBL" id="GHES01000147">
    <property type="protein sequence ID" value="MPA30706.1"/>
    <property type="molecule type" value="Transcribed_RNA"/>
</dbReference>
<accession>A0A5B6YH24</accession>
<feature type="compositionally biased region" description="Polar residues" evidence="1">
    <location>
        <begin position="112"/>
        <end position="122"/>
    </location>
</feature>
<dbReference type="InterPro" id="IPR039615">
    <property type="entry name" value="PKS"/>
</dbReference>
<organism evidence="2">
    <name type="scientific">Davidia involucrata</name>
    <name type="common">Dove tree</name>
    <dbReference type="NCBI Taxonomy" id="16924"/>
    <lineage>
        <taxon>Eukaryota</taxon>
        <taxon>Viridiplantae</taxon>
        <taxon>Streptophyta</taxon>
        <taxon>Embryophyta</taxon>
        <taxon>Tracheophyta</taxon>
        <taxon>Spermatophyta</taxon>
        <taxon>Magnoliopsida</taxon>
        <taxon>eudicotyledons</taxon>
        <taxon>Gunneridae</taxon>
        <taxon>Pentapetalae</taxon>
        <taxon>asterids</taxon>
        <taxon>Cornales</taxon>
        <taxon>Nyssaceae</taxon>
        <taxon>Davidia</taxon>
    </lineage>
</organism>
<evidence type="ECO:0000313" key="2">
    <source>
        <dbReference type="EMBL" id="MPA30706.1"/>
    </source>
</evidence>
<sequence>MDSEDNINHLRVASFSAYLNTAEENFVLKIDKMIQESPPAIFSAEETPCPITIGRIKTKESEISVFGADRYFNMKINYENPGLADNTTRKHGHKKEDLADQHRLKPNFRHGTPSTTSEASWNSQTALLPSLLRNSSQNKQKRAIGKRFLLGFGCGGPCLDKKSVYIDGSAAHGVVQGKGTKHSEPGLTKGEHFDFPILNSGMENLAVKKQLEVEKLEEEQRKSLEVFGSHMMKKGDNIAVNLERKLSMLTWDAIPKSQNLSTTLGSSGICDDIESDASSDLFEIENISGTGQYSMLTRQTSDNMSSCMTPTTQYAPSEASIEWSVVTASAADFSVASDYERNIVNAEHMISSSISKLDKTKNIGGKAQKGGPSGLLGCNSNKAVSVAETAYRANEKAIGKSQRIDFEFSRVQHSFATRVISP</sequence>